<accession>A0ABP8KBV8</accession>
<evidence type="ECO:0008006" key="4">
    <source>
        <dbReference type="Google" id="ProtNLM"/>
    </source>
</evidence>
<feature type="compositionally biased region" description="Polar residues" evidence="1">
    <location>
        <begin position="520"/>
        <end position="533"/>
    </location>
</feature>
<name>A0ABP8KBV8_9BACT</name>
<organism evidence="2 3">
    <name type="scientific">Nibrella viscosa</name>
    <dbReference type="NCBI Taxonomy" id="1084524"/>
    <lineage>
        <taxon>Bacteria</taxon>
        <taxon>Pseudomonadati</taxon>
        <taxon>Bacteroidota</taxon>
        <taxon>Cytophagia</taxon>
        <taxon>Cytophagales</taxon>
        <taxon>Spirosomataceae</taxon>
        <taxon>Nibrella</taxon>
    </lineage>
</organism>
<evidence type="ECO:0000313" key="2">
    <source>
        <dbReference type="EMBL" id="GAA4403588.1"/>
    </source>
</evidence>
<comment type="caution">
    <text evidence="2">The sequence shown here is derived from an EMBL/GenBank/DDBJ whole genome shotgun (WGS) entry which is preliminary data.</text>
</comment>
<evidence type="ECO:0000256" key="1">
    <source>
        <dbReference type="SAM" id="MobiDB-lite"/>
    </source>
</evidence>
<dbReference type="EMBL" id="BAABHB010000003">
    <property type="protein sequence ID" value="GAA4403588.1"/>
    <property type="molecule type" value="Genomic_DNA"/>
</dbReference>
<feature type="region of interest" description="Disordered" evidence="1">
    <location>
        <begin position="499"/>
        <end position="533"/>
    </location>
</feature>
<protein>
    <recommendedName>
        <fullName evidence="4">DKNYY family protein</fullName>
    </recommendedName>
</protein>
<gene>
    <name evidence="2" type="ORF">GCM10023187_19820</name>
</gene>
<proteinExistence type="predicted"/>
<dbReference type="Proteomes" id="UP001500936">
    <property type="component" value="Unassembled WGS sequence"/>
</dbReference>
<evidence type="ECO:0000313" key="3">
    <source>
        <dbReference type="Proteomes" id="UP001500936"/>
    </source>
</evidence>
<sequence length="533" mass="61275">MLVLSLLPALVCAQLAHSVRLELTTNQNIEESFDVTPLARQGVLVTVRRGDYYDTTPARFQFSKYDTDLKPLWTTEYKQDPRFEPTLSYHNDHYLYWLFREKESAAIQVSRLSLDDGLIEHFQGELISQMDMQHFKVLGNTAYVGGYYRNRPVVMTFSFFDRTNRVLPGLYTNHLEINSLEIDETRQEVHVLVHSLRRNCQFSIRSYSYEGKPLRTVTFDGSKYSLISGKLVPAGDNEMLLVGNYSTDCTPYSQGIYVTRIRPGEPGRPDAVTVHTNDIRYIEFSQLQNFFNYLKPKRQERLLARVLKKKEEGKDVKFRYRLLVHDLIPTKDGLTLLAEVYYPQYRGTSLPYSGGMMRSTDRYFEGYRYTHAFLCGFDKQGKLLWDNCLAIQNLNSPELTEMVQVSQQGDLMVLAYPQDGEIHTEVIQGSKVLKPRENYTLKTNSDNEKVLYSTHENLAAWYDHYFLACGFQKIGEKGYSGSPREVFYINKLNYSLTDLQNGPATDATPAKKRTAPNGASGRQSSRKTSGSEQ</sequence>
<keyword evidence="3" id="KW-1185">Reference proteome</keyword>
<reference evidence="3" key="1">
    <citation type="journal article" date="2019" name="Int. J. Syst. Evol. Microbiol.">
        <title>The Global Catalogue of Microorganisms (GCM) 10K type strain sequencing project: providing services to taxonomists for standard genome sequencing and annotation.</title>
        <authorList>
            <consortium name="The Broad Institute Genomics Platform"/>
            <consortium name="The Broad Institute Genome Sequencing Center for Infectious Disease"/>
            <person name="Wu L."/>
            <person name="Ma J."/>
        </authorList>
    </citation>
    <scope>NUCLEOTIDE SEQUENCE [LARGE SCALE GENOMIC DNA]</scope>
    <source>
        <strain evidence="3">JCM 17925</strain>
    </source>
</reference>